<keyword evidence="2" id="KW-1185">Reference proteome</keyword>
<gene>
    <name evidence="1" type="ORF">D2962_05890</name>
</gene>
<reference evidence="1 2" key="1">
    <citation type="submission" date="2018-10" db="EMBL/GenBank/DDBJ databases">
        <authorList>
            <person name="Zhang X."/>
        </authorList>
    </citation>
    <scope>NUCLEOTIDE SEQUENCE [LARGE SCALE GENOMIC DNA]</scope>
    <source>
        <strain evidence="1 2">SK-G1</strain>
    </source>
</reference>
<sequence length="97" mass="11298">MLNSIRETRSVKGGLHNIILEIPEETYETFYENISEDNAMDILKQYLNYHQDDGIPQNVKIQHNRNAHTINIYASLHYLGNEKSSPRYYGDDVIEGK</sequence>
<protein>
    <submittedName>
        <fullName evidence="1">Uncharacterized protein</fullName>
    </submittedName>
</protein>
<proteinExistence type="predicted"/>
<evidence type="ECO:0000313" key="1">
    <source>
        <dbReference type="EMBL" id="AYO30208.1"/>
    </source>
</evidence>
<organism evidence="1 2">
    <name type="scientific">Biomaibacter acetigenes</name>
    <dbReference type="NCBI Taxonomy" id="2316383"/>
    <lineage>
        <taxon>Bacteria</taxon>
        <taxon>Bacillati</taxon>
        <taxon>Bacillota</taxon>
        <taxon>Clostridia</taxon>
        <taxon>Thermosediminibacterales</taxon>
        <taxon>Tepidanaerobacteraceae</taxon>
        <taxon>Biomaibacter</taxon>
    </lineage>
</organism>
<dbReference type="RefSeq" id="WP_122014447.1">
    <property type="nucleotide sequence ID" value="NZ_CP033169.1"/>
</dbReference>
<dbReference type="EMBL" id="CP033169">
    <property type="protein sequence ID" value="AYO30208.1"/>
    <property type="molecule type" value="Genomic_DNA"/>
</dbReference>
<evidence type="ECO:0000313" key="2">
    <source>
        <dbReference type="Proteomes" id="UP000280960"/>
    </source>
</evidence>
<accession>A0A3G2R508</accession>
<dbReference type="AlphaFoldDB" id="A0A3G2R508"/>
<dbReference type="KEGG" id="bacg:D2962_05890"/>
<name>A0A3G2R508_9FIRM</name>
<dbReference type="Proteomes" id="UP000280960">
    <property type="component" value="Chromosome"/>
</dbReference>